<keyword evidence="4" id="KW-1185">Reference proteome</keyword>
<keyword evidence="1" id="KW-0407">Ion channel</keyword>
<dbReference type="InterPro" id="IPR014710">
    <property type="entry name" value="RmlC-like_jellyroll"/>
</dbReference>
<dbReference type="PANTHER" id="PTHR45638">
    <property type="entry name" value="CYCLIC NUCLEOTIDE-GATED CATION CHANNEL SUBUNIT A"/>
    <property type="match status" value="1"/>
</dbReference>
<dbReference type="Gene3D" id="2.60.120.10">
    <property type="entry name" value="Jelly Rolls"/>
    <property type="match status" value="1"/>
</dbReference>
<comment type="caution">
    <text evidence="3">The sequence shown here is derived from an EMBL/GenBank/DDBJ whole genome shotgun (WGS) entry which is preliminary data.</text>
</comment>
<name>A0A497XCX8_9PROT</name>
<feature type="domain" description="Cyclic nucleotide-binding" evidence="2">
    <location>
        <begin position="23"/>
        <end position="142"/>
    </location>
</feature>
<dbReference type="InterPro" id="IPR018490">
    <property type="entry name" value="cNMP-bd_dom_sf"/>
</dbReference>
<keyword evidence="1" id="KW-0406">Ion transport</keyword>
<protein>
    <recommendedName>
        <fullName evidence="2">Cyclic nucleotide-binding domain-containing protein</fullName>
    </recommendedName>
</protein>
<evidence type="ECO:0000313" key="3">
    <source>
        <dbReference type="EMBL" id="RLJ64803.1"/>
    </source>
</evidence>
<dbReference type="EMBL" id="RCCI01000005">
    <property type="protein sequence ID" value="RLJ64803.1"/>
    <property type="molecule type" value="Genomic_DNA"/>
</dbReference>
<accession>A0A497XCX8</accession>
<dbReference type="SMART" id="SM00100">
    <property type="entry name" value="cNMP"/>
    <property type="match status" value="1"/>
</dbReference>
<dbReference type="PROSITE" id="PS50042">
    <property type="entry name" value="CNMP_BINDING_3"/>
    <property type="match status" value="1"/>
</dbReference>
<dbReference type="GO" id="GO:0005221">
    <property type="term" value="F:intracellularly cyclic nucleotide-activated monoatomic cation channel activity"/>
    <property type="evidence" value="ECO:0007669"/>
    <property type="project" value="InterPro"/>
</dbReference>
<dbReference type="Pfam" id="PF00027">
    <property type="entry name" value="cNMP_binding"/>
    <property type="match status" value="1"/>
</dbReference>
<keyword evidence="1" id="KW-0813">Transport</keyword>
<gene>
    <name evidence="3" type="ORF">DFR35_1451</name>
</gene>
<evidence type="ECO:0000313" key="4">
    <source>
        <dbReference type="Proteomes" id="UP000268908"/>
    </source>
</evidence>
<dbReference type="RefSeq" id="WP_243642582.1">
    <property type="nucleotide sequence ID" value="NZ_BHVV01000006.1"/>
</dbReference>
<dbReference type="PANTHER" id="PTHR45638:SF11">
    <property type="entry name" value="CYCLIC NUCLEOTIDE-GATED CATION CHANNEL SUBUNIT A"/>
    <property type="match status" value="1"/>
</dbReference>
<dbReference type="InterPro" id="IPR050866">
    <property type="entry name" value="CNG_cation_channel"/>
</dbReference>
<dbReference type="Proteomes" id="UP000268908">
    <property type="component" value="Unassembled WGS sequence"/>
</dbReference>
<reference evidence="3 4" key="1">
    <citation type="submission" date="2018-10" db="EMBL/GenBank/DDBJ databases">
        <title>Genomic Encyclopedia of Type Strains, Phase IV (KMG-IV): sequencing the most valuable type-strain genomes for metagenomic binning, comparative biology and taxonomic classification.</title>
        <authorList>
            <person name="Goeker M."/>
        </authorList>
    </citation>
    <scope>NUCLEOTIDE SEQUENCE [LARGE SCALE GENOMIC DNA]</scope>
    <source>
        <strain evidence="3 4">DSM 26916</strain>
    </source>
</reference>
<evidence type="ECO:0000259" key="2">
    <source>
        <dbReference type="PROSITE" id="PS50042"/>
    </source>
</evidence>
<dbReference type="GO" id="GO:0044877">
    <property type="term" value="F:protein-containing complex binding"/>
    <property type="evidence" value="ECO:0007669"/>
    <property type="project" value="TreeGrafter"/>
</dbReference>
<sequence length="160" mass="17821">MVLGLFRPKPVSPRLERLHSLFLFVNLTPAELAIVDGLLHERDYCADEVIFDEGEEGQAIYIVLEGRVAIRRDNDGEPVVLAEMEAGAVFGDVALLNNAPRLAQARAATSCRLAVFFREDFMTLLDTHARIASKISLQIARTLANRLRDVRIAPQTSQHL</sequence>
<dbReference type="AlphaFoldDB" id="A0A497XCX8"/>
<dbReference type="InterPro" id="IPR000595">
    <property type="entry name" value="cNMP-bd_dom"/>
</dbReference>
<organism evidence="3 4">
    <name type="scientific">Sulfurisoma sediminicola</name>
    <dbReference type="NCBI Taxonomy" id="1381557"/>
    <lineage>
        <taxon>Bacteria</taxon>
        <taxon>Pseudomonadati</taxon>
        <taxon>Pseudomonadota</taxon>
        <taxon>Betaproteobacteria</taxon>
        <taxon>Nitrosomonadales</taxon>
        <taxon>Sterolibacteriaceae</taxon>
        <taxon>Sulfurisoma</taxon>
    </lineage>
</organism>
<dbReference type="SUPFAM" id="SSF51206">
    <property type="entry name" value="cAMP-binding domain-like"/>
    <property type="match status" value="1"/>
</dbReference>
<dbReference type="CDD" id="cd00038">
    <property type="entry name" value="CAP_ED"/>
    <property type="match status" value="1"/>
</dbReference>
<proteinExistence type="predicted"/>
<evidence type="ECO:0000256" key="1">
    <source>
        <dbReference type="ARBA" id="ARBA00023286"/>
    </source>
</evidence>
<keyword evidence="1" id="KW-1071">Ligand-gated ion channel</keyword>